<accession>A0ABD5U7J5</accession>
<dbReference type="EMBL" id="JBHSXM010000001">
    <property type="protein sequence ID" value="MFC6836550.1"/>
    <property type="molecule type" value="Genomic_DNA"/>
</dbReference>
<organism evidence="3 4">
    <name type="scientific">Halomarina ordinaria</name>
    <dbReference type="NCBI Taxonomy" id="3033939"/>
    <lineage>
        <taxon>Archaea</taxon>
        <taxon>Methanobacteriati</taxon>
        <taxon>Methanobacteriota</taxon>
        <taxon>Stenosarchaea group</taxon>
        <taxon>Halobacteria</taxon>
        <taxon>Halobacteriales</taxon>
        <taxon>Natronomonadaceae</taxon>
        <taxon>Halomarina</taxon>
    </lineage>
</organism>
<keyword evidence="4" id="KW-1185">Reference proteome</keyword>
<dbReference type="Gene3D" id="3.10.310.10">
    <property type="entry name" value="Diaminopimelate Epimerase, Chain A, domain 1"/>
    <property type="match status" value="2"/>
</dbReference>
<reference evidence="3 4" key="1">
    <citation type="journal article" date="2019" name="Int. J. Syst. Evol. Microbiol.">
        <title>The Global Catalogue of Microorganisms (GCM) 10K type strain sequencing project: providing services to taxonomists for standard genome sequencing and annotation.</title>
        <authorList>
            <consortium name="The Broad Institute Genomics Platform"/>
            <consortium name="The Broad Institute Genome Sequencing Center for Infectious Disease"/>
            <person name="Wu L."/>
            <person name="Ma J."/>
        </authorList>
    </citation>
    <scope>NUCLEOTIDE SEQUENCE [LARGE SCALE GENOMIC DNA]</scope>
    <source>
        <strain evidence="3 4">PSRA2</strain>
    </source>
</reference>
<dbReference type="InterPro" id="IPR003719">
    <property type="entry name" value="Phenazine_PhzF-like"/>
</dbReference>
<dbReference type="NCBIfam" id="TIGR00654">
    <property type="entry name" value="PhzF_family"/>
    <property type="match status" value="1"/>
</dbReference>
<comment type="caution">
    <text evidence="3">The sequence shown here is derived from an EMBL/GenBank/DDBJ whole genome shotgun (WGS) entry which is preliminary data.</text>
</comment>
<protein>
    <submittedName>
        <fullName evidence="3">PhzF family phenazine biosynthesis protein</fullName>
    </submittedName>
</protein>
<evidence type="ECO:0000313" key="3">
    <source>
        <dbReference type="EMBL" id="MFC6836550.1"/>
    </source>
</evidence>
<dbReference type="SUPFAM" id="SSF54506">
    <property type="entry name" value="Diaminopimelate epimerase-like"/>
    <property type="match status" value="1"/>
</dbReference>
<dbReference type="GO" id="GO:0016853">
    <property type="term" value="F:isomerase activity"/>
    <property type="evidence" value="ECO:0007669"/>
    <property type="project" value="UniProtKB-KW"/>
</dbReference>
<gene>
    <name evidence="3" type="ORF">ACFQHK_08500</name>
</gene>
<dbReference type="Pfam" id="PF02567">
    <property type="entry name" value="PhzC-PhzF"/>
    <property type="match status" value="1"/>
</dbReference>
<dbReference type="PANTHER" id="PTHR13774">
    <property type="entry name" value="PHENAZINE BIOSYNTHESIS PROTEIN"/>
    <property type="match status" value="1"/>
</dbReference>
<dbReference type="PIRSF" id="PIRSF016184">
    <property type="entry name" value="PhzC_PhzF"/>
    <property type="match status" value="1"/>
</dbReference>
<dbReference type="AlphaFoldDB" id="A0ABD5U7J5"/>
<proteinExistence type="predicted"/>
<name>A0ABD5U7J5_9EURY</name>
<evidence type="ECO:0000256" key="1">
    <source>
        <dbReference type="ARBA" id="ARBA00023235"/>
    </source>
</evidence>
<dbReference type="PANTHER" id="PTHR13774:SF39">
    <property type="entry name" value="BIOSYNTHESIS PROTEIN, PUTATIVE-RELATED"/>
    <property type="match status" value="1"/>
</dbReference>
<evidence type="ECO:0000313" key="4">
    <source>
        <dbReference type="Proteomes" id="UP001596406"/>
    </source>
</evidence>
<dbReference type="RefSeq" id="WP_304448232.1">
    <property type="nucleotide sequence ID" value="NZ_JARRAH010000001.1"/>
</dbReference>
<keyword evidence="1" id="KW-0413">Isomerase</keyword>
<dbReference type="Proteomes" id="UP001596406">
    <property type="component" value="Unassembled WGS sequence"/>
</dbReference>
<evidence type="ECO:0000256" key="2">
    <source>
        <dbReference type="SAM" id="MobiDB-lite"/>
    </source>
</evidence>
<feature type="region of interest" description="Disordered" evidence="2">
    <location>
        <begin position="248"/>
        <end position="268"/>
    </location>
</feature>
<sequence length="328" mass="34020">MDSRRTLLVDAFTDEPLAGNAAGGVPDAEGLTADQMQRVARELNASETAFLTDSEEADRQVRYFTPSTEVDLCGHATVACHAHLFEDGVIDAGSHTLATNVGVLDIDVDDDGTVWMTQAPPELHEVEVSHEDVAAAVGVDLDALTDVADDLPLAWSSTGLAFLVVPVARLDDLGNATPDMAAVESLCETVDATGVYAFTFETLDPGATLHGRMFAPLAGVPEDPVTGTASGAVGAYLRAYDAFEGAMGAGDDGEGGEGGDAPPADEAGTRVAEGLPEEMVFEQGHFVDRPGRALVRARGEVRVGGRALTALDGSLAVPDAEDDDVIEA</sequence>